<dbReference type="SUPFAM" id="SSF51735">
    <property type="entry name" value="NAD(P)-binding Rossmann-fold domains"/>
    <property type="match status" value="1"/>
</dbReference>
<name>A0AAD7FBK3_9AGAR</name>
<keyword evidence="2" id="KW-0560">Oxidoreductase</keyword>
<dbReference type="EMBL" id="JARKIF010000036">
    <property type="protein sequence ID" value="KAJ7610164.1"/>
    <property type="molecule type" value="Genomic_DNA"/>
</dbReference>
<dbReference type="GO" id="GO:0016491">
    <property type="term" value="F:oxidoreductase activity"/>
    <property type="evidence" value="ECO:0007669"/>
    <property type="project" value="UniProtKB-KW"/>
</dbReference>
<evidence type="ECO:0000313" key="4">
    <source>
        <dbReference type="Proteomes" id="UP001221142"/>
    </source>
</evidence>
<dbReference type="AlphaFoldDB" id="A0AAD7FBK3"/>
<reference evidence="3" key="1">
    <citation type="submission" date="2023-03" db="EMBL/GenBank/DDBJ databases">
        <title>Massive genome expansion in bonnet fungi (Mycena s.s.) driven by repeated elements and novel gene families across ecological guilds.</title>
        <authorList>
            <consortium name="Lawrence Berkeley National Laboratory"/>
            <person name="Harder C.B."/>
            <person name="Miyauchi S."/>
            <person name="Viragh M."/>
            <person name="Kuo A."/>
            <person name="Thoen E."/>
            <person name="Andreopoulos B."/>
            <person name="Lu D."/>
            <person name="Skrede I."/>
            <person name="Drula E."/>
            <person name="Henrissat B."/>
            <person name="Morin E."/>
            <person name="Kohler A."/>
            <person name="Barry K."/>
            <person name="LaButti K."/>
            <person name="Morin E."/>
            <person name="Salamov A."/>
            <person name="Lipzen A."/>
            <person name="Mereny Z."/>
            <person name="Hegedus B."/>
            <person name="Baldrian P."/>
            <person name="Stursova M."/>
            <person name="Weitz H."/>
            <person name="Taylor A."/>
            <person name="Grigoriev I.V."/>
            <person name="Nagy L.G."/>
            <person name="Martin F."/>
            <person name="Kauserud H."/>
        </authorList>
    </citation>
    <scope>NUCLEOTIDE SEQUENCE</scope>
    <source>
        <strain evidence="3">9284</strain>
    </source>
</reference>
<dbReference type="InterPro" id="IPR002347">
    <property type="entry name" value="SDR_fam"/>
</dbReference>
<proteinExistence type="inferred from homology"/>
<dbReference type="Gene3D" id="3.40.50.720">
    <property type="entry name" value="NAD(P)-binding Rossmann-like Domain"/>
    <property type="match status" value="1"/>
</dbReference>
<organism evidence="3 4">
    <name type="scientific">Roridomyces roridus</name>
    <dbReference type="NCBI Taxonomy" id="1738132"/>
    <lineage>
        <taxon>Eukaryota</taxon>
        <taxon>Fungi</taxon>
        <taxon>Dikarya</taxon>
        <taxon>Basidiomycota</taxon>
        <taxon>Agaricomycotina</taxon>
        <taxon>Agaricomycetes</taxon>
        <taxon>Agaricomycetidae</taxon>
        <taxon>Agaricales</taxon>
        <taxon>Marasmiineae</taxon>
        <taxon>Mycenaceae</taxon>
        <taxon>Roridomyces</taxon>
    </lineage>
</organism>
<protein>
    <recommendedName>
        <fullName evidence="5">Short-chain dehydrogenase</fullName>
    </recommendedName>
</protein>
<evidence type="ECO:0000313" key="3">
    <source>
        <dbReference type="EMBL" id="KAJ7610164.1"/>
    </source>
</evidence>
<accession>A0AAD7FBK3</accession>
<gene>
    <name evidence="3" type="ORF">FB45DRAFT_804739</name>
</gene>
<dbReference type="PANTHER" id="PTHR24320">
    <property type="entry name" value="RETINOL DEHYDROGENASE"/>
    <property type="match status" value="1"/>
</dbReference>
<dbReference type="InterPro" id="IPR036291">
    <property type="entry name" value="NAD(P)-bd_dom_sf"/>
</dbReference>
<comment type="similarity">
    <text evidence="1">Belongs to the short-chain dehydrogenases/reductases (SDR) family.</text>
</comment>
<dbReference type="PANTHER" id="PTHR24320:SF283">
    <property type="entry name" value="RETINOL DEHYDROGENASE 11"/>
    <property type="match status" value="1"/>
</dbReference>
<evidence type="ECO:0008006" key="5">
    <source>
        <dbReference type="Google" id="ProtNLM"/>
    </source>
</evidence>
<keyword evidence="4" id="KW-1185">Reference proteome</keyword>
<dbReference type="Pfam" id="PF00106">
    <property type="entry name" value="adh_short"/>
    <property type="match status" value="1"/>
</dbReference>
<sequence length="328" mass="34958">MQFSSTTTAQEVATAFQDDIKGKNVLITGTSLGGIGFDTALAIARYANLLIITGHNADRLKAAEDALKQQLPTANIRPLVLDLSSLTAVRKAAAEVNAYPEPLHVLIHNAAAPISENFKLTTDNLETQIATDHVAPFLLTKLLIAKLLSSSSSTKNPTSAPRVIFVSSSSHVILGSINLNAFMPNPKPENYSSLEAYTQAKAANVLTAAELSRRAKGQINAYSLHPGNIHTNITQHPESKALFEKLGVITPSGDPAPSLPWKTFAQGAATTVVAAFDPSLDDKAGTYLVDCVPADDQVGEACTKDPETASKLWSLTEEIIGEQFEFSH</sequence>
<evidence type="ECO:0000256" key="1">
    <source>
        <dbReference type="ARBA" id="ARBA00006484"/>
    </source>
</evidence>
<comment type="caution">
    <text evidence="3">The sequence shown here is derived from an EMBL/GenBank/DDBJ whole genome shotgun (WGS) entry which is preliminary data.</text>
</comment>
<dbReference type="Proteomes" id="UP001221142">
    <property type="component" value="Unassembled WGS sequence"/>
</dbReference>
<evidence type="ECO:0000256" key="2">
    <source>
        <dbReference type="ARBA" id="ARBA00023002"/>
    </source>
</evidence>